<dbReference type="InterPro" id="IPR042208">
    <property type="entry name" value="D-ser_dehydrat-like_sf"/>
</dbReference>
<evidence type="ECO:0000256" key="2">
    <source>
        <dbReference type="ARBA" id="ARBA00023239"/>
    </source>
</evidence>
<protein>
    <submittedName>
        <fullName evidence="4">Threonine aldolase</fullName>
    </submittedName>
</protein>
<keyword evidence="5" id="KW-1185">Reference proteome</keyword>
<dbReference type="Proteomes" id="UP000619457">
    <property type="component" value="Unassembled WGS sequence"/>
</dbReference>
<dbReference type="Pfam" id="PF01168">
    <property type="entry name" value="Ala_racemase_N"/>
    <property type="match status" value="1"/>
</dbReference>
<dbReference type="RefSeq" id="WP_018472930.1">
    <property type="nucleotide sequence ID" value="NZ_BMWX01000003.1"/>
</dbReference>
<dbReference type="SMART" id="SM01119">
    <property type="entry name" value="D-ser_dehydrat"/>
    <property type="match status" value="1"/>
</dbReference>
<dbReference type="GO" id="GO:0036088">
    <property type="term" value="P:D-serine catabolic process"/>
    <property type="evidence" value="ECO:0007669"/>
    <property type="project" value="TreeGrafter"/>
</dbReference>
<evidence type="ECO:0000313" key="4">
    <source>
        <dbReference type="EMBL" id="GGZ28301.1"/>
    </source>
</evidence>
<organism evidence="4 5">
    <name type="scientific">Echinicola pacifica</name>
    <dbReference type="NCBI Taxonomy" id="346377"/>
    <lineage>
        <taxon>Bacteria</taxon>
        <taxon>Pseudomonadati</taxon>
        <taxon>Bacteroidota</taxon>
        <taxon>Cytophagia</taxon>
        <taxon>Cytophagales</taxon>
        <taxon>Cyclobacteriaceae</taxon>
        <taxon>Echinicola</taxon>
    </lineage>
</organism>
<dbReference type="InterPro" id="IPR026956">
    <property type="entry name" value="D-ser_dehydrat-like_dom"/>
</dbReference>
<dbReference type="Gene3D" id="2.40.37.20">
    <property type="entry name" value="D-serine dehydratase-like domain"/>
    <property type="match status" value="1"/>
</dbReference>
<dbReference type="EMBL" id="BMWX01000003">
    <property type="protein sequence ID" value="GGZ28301.1"/>
    <property type="molecule type" value="Genomic_DNA"/>
</dbReference>
<reference evidence="4" key="2">
    <citation type="submission" date="2020-09" db="EMBL/GenBank/DDBJ databases">
        <authorList>
            <person name="Sun Q."/>
            <person name="Kim S."/>
        </authorList>
    </citation>
    <scope>NUCLEOTIDE SEQUENCE</scope>
    <source>
        <strain evidence="4">KCTC 12368</strain>
    </source>
</reference>
<reference evidence="4" key="1">
    <citation type="journal article" date="2014" name="Int. J. Syst. Evol. Microbiol.">
        <title>Complete genome sequence of Corynebacterium casei LMG S-19264T (=DSM 44701T), isolated from a smear-ripened cheese.</title>
        <authorList>
            <consortium name="US DOE Joint Genome Institute (JGI-PGF)"/>
            <person name="Walter F."/>
            <person name="Albersmeier A."/>
            <person name="Kalinowski J."/>
            <person name="Ruckert C."/>
        </authorList>
    </citation>
    <scope>NUCLEOTIDE SEQUENCE</scope>
    <source>
        <strain evidence="4">KCTC 12368</strain>
    </source>
</reference>
<dbReference type="Pfam" id="PF14031">
    <property type="entry name" value="D-ser_dehydrat"/>
    <property type="match status" value="1"/>
</dbReference>
<accession>A0A918PZD5</accession>
<dbReference type="SUPFAM" id="SSF51419">
    <property type="entry name" value="PLP-binding barrel"/>
    <property type="match status" value="1"/>
</dbReference>
<sequence length="376" mass="41933">MHAAAEVLEDWYEVTNVGKIDSPALLVYSDHIRSNIRKLVDMVGDVSLLQPHMKTSKCAEVAKIMMEFGIDKFKCATIAEAEMLALAGASKVLIAYPMVGPKVDRMVKLMLVYPDTEFSCLVDCPEQARHLSAHTYQADVHMRLYVDLNVGTDRTGISPSAGAAALYDFCKNTSHLIVEGFHIYDGHINCSCLDQRKALYDKAYSEVWDLVKDLSEKYQKTIPVIAGGSCTFPLHAEAGNVICSPGTFVYWDKGYQELLPEQPFDFGALVLARVISRPSPDLVCLDLGYKSIASEGPLDKRAYFLNFPGWKLVSHSEEHMVVRESIPGESAIGQEVFVVPYHVCPTVAMYDRVLVVEEKEVSACWNTLSRRRKINI</sequence>
<feature type="domain" description="D-serine dehydratase-like" evidence="3">
    <location>
        <begin position="267"/>
        <end position="357"/>
    </location>
</feature>
<comment type="similarity">
    <text evidence="1">Belongs to the DSD1 family.</text>
</comment>
<name>A0A918PZD5_9BACT</name>
<proteinExistence type="inferred from homology"/>
<dbReference type="InterPro" id="IPR051466">
    <property type="entry name" value="D-amino_acid_metab_enzyme"/>
</dbReference>
<dbReference type="Gene3D" id="3.20.20.10">
    <property type="entry name" value="Alanine racemase"/>
    <property type="match status" value="1"/>
</dbReference>
<keyword evidence="2" id="KW-0456">Lyase</keyword>
<comment type="caution">
    <text evidence="4">The sequence shown here is derived from an EMBL/GenBank/DDBJ whole genome shotgun (WGS) entry which is preliminary data.</text>
</comment>
<evidence type="ECO:0000259" key="3">
    <source>
        <dbReference type="SMART" id="SM01119"/>
    </source>
</evidence>
<evidence type="ECO:0000256" key="1">
    <source>
        <dbReference type="ARBA" id="ARBA00005323"/>
    </source>
</evidence>
<dbReference type="PANTHER" id="PTHR28004">
    <property type="entry name" value="ZGC:162816-RELATED"/>
    <property type="match status" value="1"/>
</dbReference>
<dbReference type="GO" id="GO:0008721">
    <property type="term" value="F:D-serine ammonia-lyase activity"/>
    <property type="evidence" value="ECO:0007669"/>
    <property type="project" value="TreeGrafter"/>
</dbReference>
<dbReference type="CDD" id="cd06821">
    <property type="entry name" value="PLPDE_III_D-TA"/>
    <property type="match status" value="1"/>
</dbReference>
<dbReference type="AlphaFoldDB" id="A0A918PZD5"/>
<dbReference type="PANTHER" id="PTHR28004:SF2">
    <property type="entry name" value="D-SERINE DEHYDRATASE"/>
    <property type="match status" value="1"/>
</dbReference>
<dbReference type="InterPro" id="IPR001608">
    <property type="entry name" value="Ala_racemase_N"/>
</dbReference>
<evidence type="ECO:0000313" key="5">
    <source>
        <dbReference type="Proteomes" id="UP000619457"/>
    </source>
</evidence>
<gene>
    <name evidence="4" type="ORF">GCM10007049_21560</name>
</gene>
<dbReference type="InterPro" id="IPR029066">
    <property type="entry name" value="PLP-binding_barrel"/>
</dbReference>